<sequence>MSNVVRMKPDEGPINELYVFISNDGKGNDGIVVGGPQNMPLMAAKRHIAEMMVEHAREIATENGVNIRMLRFCSPDEIVFIAGKH</sequence>
<protein>
    <submittedName>
        <fullName evidence="1">Uncharacterized protein</fullName>
    </submittedName>
</protein>
<dbReference type="Proteomes" id="UP000664702">
    <property type="component" value="Chromosome"/>
</dbReference>
<evidence type="ECO:0000313" key="1">
    <source>
        <dbReference type="EMBL" id="MBO1864305.1"/>
    </source>
</evidence>
<proteinExistence type="predicted"/>
<name>A0A939MAL8_9BRAD</name>
<dbReference type="EMBL" id="JAGEMI010000001">
    <property type="protein sequence ID" value="MBO1864305.1"/>
    <property type="molecule type" value="Genomic_DNA"/>
</dbReference>
<evidence type="ECO:0000313" key="2">
    <source>
        <dbReference type="EMBL" id="UEM17065.1"/>
    </source>
</evidence>
<dbReference type="EMBL" id="CP086136">
    <property type="protein sequence ID" value="UEM17065.1"/>
    <property type="molecule type" value="Genomic_DNA"/>
</dbReference>
<gene>
    <name evidence="2" type="ORF">J4G43_024250</name>
    <name evidence="1" type="ORF">J4G43_26270</name>
</gene>
<accession>A0A939MAL8</accession>
<dbReference type="AlphaFoldDB" id="A0A939MAL8"/>
<organism evidence="1">
    <name type="scientific">Bradyrhizobium barranii subsp. barranii</name>
    <dbReference type="NCBI Taxonomy" id="2823807"/>
    <lineage>
        <taxon>Bacteria</taxon>
        <taxon>Pseudomonadati</taxon>
        <taxon>Pseudomonadota</taxon>
        <taxon>Alphaproteobacteria</taxon>
        <taxon>Hyphomicrobiales</taxon>
        <taxon>Nitrobacteraceae</taxon>
        <taxon>Bradyrhizobium</taxon>
        <taxon>Bradyrhizobium barranii</taxon>
    </lineage>
</organism>
<evidence type="ECO:0000313" key="3">
    <source>
        <dbReference type="Proteomes" id="UP000664702"/>
    </source>
</evidence>
<reference evidence="1" key="1">
    <citation type="submission" date="2021-03" db="EMBL/GenBank/DDBJ databases">
        <title>Whole Genome Sequence of Bradyrhizobium sp. Strain 144S4.</title>
        <authorList>
            <person name="Bromfield E.S.P."/>
            <person name="Cloutier S."/>
        </authorList>
    </citation>
    <scope>NUCLEOTIDE SEQUENCE [LARGE SCALE GENOMIC DNA]</scope>
    <source>
        <strain evidence="1">144S4</strain>
    </source>
</reference>
<dbReference type="RefSeq" id="WP_208086542.1">
    <property type="nucleotide sequence ID" value="NZ_CP086136.1"/>
</dbReference>
<reference evidence="2 3" key="2">
    <citation type="journal article" date="2022" name="Int. J. Syst. Evol. Microbiol.">
        <title>Strains of Bradyrhizobium barranii sp. nov. associated with legumes native to Canada are symbionts of soybeans and belong to different subspecies (subsp. barranii subsp. nov. and subsp. apii subsp. nov.) and symbiovars (sv. glycinearum and sv. septentrionale).</title>
        <authorList>
            <person name="Bromfield E.S.P."/>
            <person name="Cloutier S."/>
            <person name="Wasai-Hara S."/>
            <person name="Minamisawa K."/>
        </authorList>
    </citation>
    <scope>NUCLEOTIDE SEQUENCE [LARGE SCALE GENOMIC DNA]</scope>
    <source>
        <strain evidence="2 3">144S4</strain>
    </source>
</reference>
<dbReference type="KEGG" id="bban:J4G43_024250"/>